<dbReference type="Pfam" id="PF00857">
    <property type="entry name" value="Isochorismatase"/>
    <property type="match status" value="1"/>
</dbReference>
<organism evidence="5 6">
    <name type="scientific">Pleomassaria siparia CBS 279.74</name>
    <dbReference type="NCBI Taxonomy" id="1314801"/>
    <lineage>
        <taxon>Eukaryota</taxon>
        <taxon>Fungi</taxon>
        <taxon>Dikarya</taxon>
        <taxon>Ascomycota</taxon>
        <taxon>Pezizomycotina</taxon>
        <taxon>Dothideomycetes</taxon>
        <taxon>Pleosporomycetidae</taxon>
        <taxon>Pleosporales</taxon>
        <taxon>Pleomassariaceae</taxon>
        <taxon>Pleomassaria</taxon>
    </lineage>
</organism>
<dbReference type="PANTHER" id="PTHR43540">
    <property type="entry name" value="PEROXYUREIDOACRYLATE/UREIDOACRYLATE AMIDOHYDROLASE-RELATED"/>
    <property type="match status" value="1"/>
</dbReference>
<evidence type="ECO:0000259" key="4">
    <source>
        <dbReference type="Pfam" id="PF00857"/>
    </source>
</evidence>
<evidence type="ECO:0000256" key="3">
    <source>
        <dbReference type="SAM" id="MobiDB-lite"/>
    </source>
</evidence>
<dbReference type="InterPro" id="IPR000868">
    <property type="entry name" value="Isochorismatase-like_dom"/>
</dbReference>
<feature type="domain" description="Isochorismatase-like" evidence="4">
    <location>
        <begin position="43"/>
        <end position="213"/>
    </location>
</feature>
<evidence type="ECO:0000313" key="6">
    <source>
        <dbReference type="Proteomes" id="UP000799428"/>
    </source>
</evidence>
<evidence type="ECO:0000256" key="2">
    <source>
        <dbReference type="ARBA" id="ARBA00022801"/>
    </source>
</evidence>
<dbReference type="AlphaFoldDB" id="A0A6G1KQ33"/>
<dbReference type="SUPFAM" id="SSF52499">
    <property type="entry name" value="Isochorismatase-like hydrolases"/>
    <property type="match status" value="1"/>
</dbReference>
<accession>A0A6G1KQ33</accession>
<gene>
    <name evidence="5" type="ORF">K504DRAFT_457133</name>
</gene>
<dbReference type="CDD" id="cd00431">
    <property type="entry name" value="cysteine_hydrolases"/>
    <property type="match status" value="1"/>
</dbReference>
<reference evidence="5" key="1">
    <citation type="journal article" date="2020" name="Stud. Mycol.">
        <title>101 Dothideomycetes genomes: a test case for predicting lifestyles and emergence of pathogens.</title>
        <authorList>
            <person name="Haridas S."/>
            <person name="Albert R."/>
            <person name="Binder M."/>
            <person name="Bloem J."/>
            <person name="Labutti K."/>
            <person name="Salamov A."/>
            <person name="Andreopoulos B."/>
            <person name="Baker S."/>
            <person name="Barry K."/>
            <person name="Bills G."/>
            <person name="Bluhm B."/>
            <person name="Cannon C."/>
            <person name="Castanera R."/>
            <person name="Culley D."/>
            <person name="Daum C."/>
            <person name="Ezra D."/>
            <person name="Gonzalez J."/>
            <person name="Henrissat B."/>
            <person name="Kuo A."/>
            <person name="Liang C."/>
            <person name="Lipzen A."/>
            <person name="Lutzoni F."/>
            <person name="Magnuson J."/>
            <person name="Mondo S."/>
            <person name="Nolan M."/>
            <person name="Ohm R."/>
            <person name="Pangilinan J."/>
            <person name="Park H.-J."/>
            <person name="Ramirez L."/>
            <person name="Alfaro M."/>
            <person name="Sun H."/>
            <person name="Tritt A."/>
            <person name="Yoshinaga Y."/>
            <person name="Zwiers L.-H."/>
            <person name="Turgeon B."/>
            <person name="Goodwin S."/>
            <person name="Spatafora J."/>
            <person name="Crous P."/>
            <person name="Grigoriev I."/>
        </authorList>
    </citation>
    <scope>NUCLEOTIDE SEQUENCE</scope>
    <source>
        <strain evidence="5">CBS 279.74</strain>
    </source>
</reference>
<dbReference type="PANTHER" id="PTHR43540:SF15">
    <property type="entry name" value="BLR5631 PROTEIN"/>
    <property type="match status" value="1"/>
</dbReference>
<dbReference type="EMBL" id="MU005764">
    <property type="protein sequence ID" value="KAF2714948.1"/>
    <property type="molecule type" value="Genomic_DNA"/>
</dbReference>
<feature type="region of interest" description="Disordered" evidence="3">
    <location>
        <begin position="1"/>
        <end position="25"/>
    </location>
</feature>
<keyword evidence="2 5" id="KW-0378">Hydrolase</keyword>
<keyword evidence="6" id="KW-1185">Reference proteome</keyword>
<sequence>MASDPNNKDFLRLDPETSEQESTAKSFRQLLGIPPSTASPSDSVLIIIDAQNEYASGLLKVTNAESSGPVIASLLERYRVASGKIVHVLHKTPDGAPVFTQGSGLEESFLSLKPKESENEVVIWKAKPSSFADTHLDETLQKWGIKKLVLVGYMAHVCVSTTTRAAHERDYDVLIVEDGVGDRDIPGAKGNDVTTMVLKELADLFGTVVKSEDIK</sequence>
<dbReference type="Gene3D" id="3.40.50.850">
    <property type="entry name" value="Isochorismatase-like"/>
    <property type="match status" value="1"/>
</dbReference>
<comment type="similarity">
    <text evidence="1">Belongs to the isochorismatase family.</text>
</comment>
<evidence type="ECO:0000313" key="5">
    <source>
        <dbReference type="EMBL" id="KAF2714948.1"/>
    </source>
</evidence>
<dbReference type="GO" id="GO:0016787">
    <property type="term" value="F:hydrolase activity"/>
    <property type="evidence" value="ECO:0007669"/>
    <property type="project" value="UniProtKB-KW"/>
</dbReference>
<evidence type="ECO:0000256" key="1">
    <source>
        <dbReference type="ARBA" id="ARBA00006336"/>
    </source>
</evidence>
<name>A0A6G1KQ33_9PLEO</name>
<dbReference type="Proteomes" id="UP000799428">
    <property type="component" value="Unassembled WGS sequence"/>
</dbReference>
<feature type="compositionally biased region" description="Basic and acidic residues" evidence="3">
    <location>
        <begin position="1"/>
        <end position="15"/>
    </location>
</feature>
<dbReference type="InterPro" id="IPR036380">
    <property type="entry name" value="Isochorismatase-like_sf"/>
</dbReference>
<dbReference type="InterPro" id="IPR050272">
    <property type="entry name" value="Isochorismatase-like_hydrls"/>
</dbReference>
<proteinExistence type="inferred from homology"/>
<dbReference type="OrthoDB" id="245563at2759"/>
<protein>
    <submittedName>
        <fullName evidence="5">Isochorismatase hydrolase</fullName>
    </submittedName>
</protein>